<dbReference type="CDD" id="cd03801">
    <property type="entry name" value="GT4_PimA-like"/>
    <property type="match status" value="1"/>
</dbReference>
<dbReference type="GO" id="GO:0016758">
    <property type="term" value="F:hexosyltransferase activity"/>
    <property type="evidence" value="ECO:0007669"/>
    <property type="project" value="TreeGrafter"/>
</dbReference>
<dbReference type="InterPro" id="IPR001296">
    <property type="entry name" value="Glyco_trans_1"/>
</dbReference>
<dbReference type="InterPro" id="IPR050194">
    <property type="entry name" value="Glycosyltransferase_grp1"/>
</dbReference>
<evidence type="ECO:0000259" key="2">
    <source>
        <dbReference type="Pfam" id="PF13439"/>
    </source>
</evidence>
<protein>
    <submittedName>
        <fullName evidence="3">Alpha-1,3-mannosyltransferase</fullName>
    </submittedName>
</protein>
<feature type="domain" description="Glycosyltransferase subfamily 4-like N-terminal" evidence="2">
    <location>
        <begin position="14"/>
        <end position="179"/>
    </location>
</feature>
<keyword evidence="3" id="KW-0328">Glycosyltransferase</keyword>
<organism evidence="3 4">
    <name type="scientific">Pseudoxanthomonas wuyuanensis</name>
    <dbReference type="NCBI Taxonomy" id="1073196"/>
    <lineage>
        <taxon>Bacteria</taxon>
        <taxon>Pseudomonadati</taxon>
        <taxon>Pseudomonadota</taxon>
        <taxon>Gammaproteobacteria</taxon>
        <taxon>Lysobacterales</taxon>
        <taxon>Lysobacteraceae</taxon>
        <taxon>Pseudoxanthomonas</taxon>
    </lineage>
</organism>
<dbReference type="PANTHER" id="PTHR45947:SF3">
    <property type="entry name" value="SULFOQUINOVOSYL TRANSFERASE SQD2"/>
    <property type="match status" value="1"/>
</dbReference>
<dbReference type="OrthoDB" id="9795746at2"/>
<dbReference type="Pfam" id="PF00534">
    <property type="entry name" value="Glycos_transf_1"/>
    <property type="match status" value="1"/>
</dbReference>
<dbReference type="Pfam" id="PF13439">
    <property type="entry name" value="Glyco_transf_4"/>
    <property type="match status" value="1"/>
</dbReference>
<keyword evidence="4" id="KW-1185">Reference proteome</keyword>
<reference evidence="3 4" key="1">
    <citation type="submission" date="2017-09" db="EMBL/GenBank/DDBJ databases">
        <authorList>
            <person name="Ehlers B."/>
            <person name="Leendertz F.H."/>
        </authorList>
    </citation>
    <scope>NUCLEOTIDE SEQUENCE [LARGE SCALE GENOMIC DNA]</scope>
    <source>
        <strain evidence="3 4">CGMCC 1.10978</strain>
    </source>
</reference>
<dbReference type="Gene3D" id="3.40.50.2000">
    <property type="entry name" value="Glycogen Phosphorylase B"/>
    <property type="match status" value="2"/>
</dbReference>
<dbReference type="AlphaFoldDB" id="A0A286D769"/>
<dbReference type="InterPro" id="IPR028098">
    <property type="entry name" value="Glyco_trans_4-like_N"/>
</dbReference>
<feature type="domain" description="Glycosyl transferase family 1" evidence="1">
    <location>
        <begin position="185"/>
        <end position="333"/>
    </location>
</feature>
<dbReference type="PANTHER" id="PTHR45947">
    <property type="entry name" value="SULFOQUINOVOSYL TRANSFERASE SQD2"/>
    <property type="match status" value="1"/>
</dbReference>
<dbReference type="Proteomes" id="UP000219374">
    <property type="component" value="Unassembled WGS sequence"/>
</dbReference>
<dbReference type="EMBL" id="OCND01000004">
    <property type="protein sequence ID" value="SOD54502.1"/>
    <property type="molecule type" value="Genomic_DNA"/>
</dbReference>
<sequence>MKVVHVVRQFHPSVGGMEEVVLNIARRHLQAGDDRVEVVTLNRLFNGGEGELPESEIHYGIPVRRLRYSGSTRYPLTPSVVAAVRGADLVHVHGIDFFFDYLAATRALHGVPMVASTHGGFFHTAYASRLKQLWFRSITRASSLAYRRIIATSENDGQLFSAIVAGERLKVIQNGVDTTKFADLGGRAPGKTAIYFGRWSVNKGLPEMLDLFQHLLAMDPEWRLIVAGRPYDLDREALRAAIAARGLQAQVRVEQSPSQTQLANLLSGAQYFLCLSRHEGFGIAPIEAMSAGLVPLLSDIPPFAKLIDESGIGALVQPGRPEAAAQALRRLADIDQAGFHARRSAAMAYAEGYDWERVVRCYQDEYRAALAPAGTVAA</sequence>
<dbReference type="RefSeq" id="WP_097121744.1">
    <property type="nucleotide sequence ID" value="NZ_OCND01000004.1"/>
</dbReference>
<evidence type="ECO:0000313" key="4">
    <source>
        <dbReference type="Proteomes" id="UP000219374"/>
    </source>
</evidence>
<proteinExistence type="predicted"/>
<evidence type="ECO:0000259" key="1">
    <source>
        <dbReference type="Pfam" id="PF00534"/>
    </source>
</evidence>
<accession>A0A286D769</accession>
<keyword evidence="3" id="KW-0808">Transferase</keyword>
<name>A0A286D769_9GAMM</name>
<gene>
    <name evidence="3" type="ORF">SAMN06296416_104107</name>
</gene>
<evidence type="ECO:0000313" key="3">
    <source>
        <dbReference type="EMBL" id="SOD54502.1"/>
    </source>
</evidence>
<dbReference type="SUPFAM" id="SSF53756">
    <property type="entry name" value="UDP-Glycosyltransferase/glycogen phosphorylase"/>
    <property type="match status" value="1"/>
</dbReference>